<protein>
    <submittedName>
        <fullName evidence="1">Uncharacterized protein</fullName>
    </submittedName>
</protein>
<gene>
    <name evidence="1" type="ORF">DEO72_LG10g1271</name>
</gene>
<dbReference type="EMBL" id="CP039354">
    <property type="protein sequence ID" value="QCE10045.1"/>
    <property type="molecule type" value="Genomic_DNA"/>
</dbReference>
<dbReference type="Proteomes" id="UP000501690">
    <property type="component" value="Linkage Group LG10"/>
</dbReference>
<name>A0A4D6ND35_VIGUN</name>
<organism evidence="1 2">
    <name type="scientific">Vigna unguiculata</name>
    <name type="common">Cowpea</name>
    <dbReference type="NCBI Taxonomy" id="3917"/>
    <lineage>
        <taxon>Eukaryota</taxon>
        <taxon>Viridiplantae</taxon>
        <taxon>Streptophyta</taxon>
        <taxon>Embryophyta</taxon>
        <taxon>Tracheophyta</taxon>
        <taxon>Spermatophyta</taxon>
        <taxon>Magnoliopsida</taxon>
        <taxon>eudicotyledons</taxon>
        <taxon>Gunneridae</taxon>
        <taxon>Pentapetalae</taxon>
        <taxon>rosids</taxon>
        <taxon>fabids</taxon>
        <taxon>Fabales</taxon>
        <taxon>Fabaceae</taxon>
        <taxon>Papilionoideae</taxon>
        <taxon>50 kb inversion clade</taxon>
        <taxon>NPAAA clade</taxon>
        <taxon>indigoferoid/millettioid clade</taxon>
        <taxon>Phaseoleae</taxon>
        <taxon>Vigna</taxon>
    </lineage>
</organism>
<proteinExistence type="predicted"/>
<keyword evidence="2" id="KW-1185">Reference proteome</keyword>
<sequence>MPAAFSHTSRPTTAAPGLLLRSATTNSKLRCVAIATIVFVQDTVGNTIAAALAASAAATATDGTTTKP</sequence>
<evidence type="ECO:0000313" key="2">
    <source>
        <dbReference type="Proteomes" id="UP000501690"/>
    </source>
</evidence>
<accession>A0A4D6ND35</accession>
<dbReference type="AlphaFoldDB" id="A0A4D6ND35"/>
<reference evidence="1 2" key="1">
    <citation type="submission" date="2019-04" db="EMBL/GenBank/DDBJ databases">
        <title>An improved genome assembly and genetic linkage map for asparagus bean, Vigna unguiculata ssp. sesquipedialis.</title>
        <authorList>
            <person name="Xia Q."/>
            <person name="Zhang R."/>
            <person name="Dong Y."/>
        </authorList>
    </citation>
    <scope>NUCLEOTIDE SEQUENCE [LARGE SCALE GENOMIC DNA]</scope>
    <source>
        <tissue evidence="1">Leaf</tissue>
    </source>
</reference>
<evidence type="ECO:0000313" key="1">
    <source>
        <dbReference type="EMBL" id="QCE10045.1"/>
    </source>
</evidence>